<evidence type="ECO:0000256" key="1">
    <source>
        <dbReference type="SAM" id="MobiDB-lite"/>
    </source>
</evidence>
<evidence type="ECO:0000313" key="3">
    <source>
        <dbReference type="EMBL" id="KDN39332.1"/>
    </source>
</evidence>
<gene>
    <name evidence="3" type="ORF">K437DRAFT_270335</name>
</gene>
<evidence type="ECO:0000256" key="2">
    <source>
        <dbReference type="SAM" id="SignalP"/>
    </source>
</evidence>
<dbReference type="InParanoid" id="A0A066VC83"/>
<dbReference type="RefSeq" id="XP_013241004.1">
    <property type="nucleotide sequence ID" value="XM_013385550.1"/>
</dbReference>
<feature type="region of interest" description="Disordered" evidence="1">
    <location>
        <begin position="49"/>
        <end position="112"/>
    </location>
</feature>
<sequence length="112" mass="12422">MKLTGNFAVLFSASTVLLNGVSPVRSTPSHALADVKQQDLLARDSAFHGAGHTNWKRSPAPLPGYDNKNGYCKNEEEYGKRDGKEYCNKDGREYGNKVGNKDGKEDGKKYRR</sequence>
<dbReference type="GeneID" id="25266164"/>
<dbReference type="EMBL" id="JMSN01000106">
    <property type="protein sequence ID" value="KDN39332.1"/>
    <property type="molecule type" value="Genomic_DNA"/>
</dbReference>
<feature type="chain" id="PRO_5001631922" evidence="2">
    <location>
        <begin position="27"/>
        <end position="112"/>
    </location>
</feature>
<dbReference type="HOGENOM" id="CLU_2151882_0_0_1"/>
<protein>
    <submittedName>
        <fullName evidence="3">Uncharacterized protein</fullName>
    </submittedName>
</protein>
<organism evidence="3 4">
    <name type="scientific">Tilletiaria anomala (strain ATCC 24038 / CBS 436.72 / UBC 951)</name>
    <dbReference type="NCBI Taxonomy" id="1037660"/>
    <lineage>
        <taxon>Eukaryota</taxon>
        <taxon>Fungi</taxon>
        <taxon>Dikarya</taxon>
        <taxon>Basidiomycota</taxon>
        <taxon>Ustilaginomycotina</taxon>
        <taxon>Exobasidiomycetes</taxon>
        <taxon>Georgefischeriales</taxon>
        <taxon>Tilletiariaceae</taxon>
        <taxon>Tilletiaria</taxon>
    </lineage>
</organism>
<dbReference type="Proteomes" id="UP000027361">
    <property type="component" value="Unassembled WGS sequence"/>
</dbReference>
<feature type="compositionally biased region" description="Basic and acidic residues" evidence="1">
    <location>
        <begin position="73"/>
        <end position="112"/>
    </location>
</feature>
<evidence type="ECO:0000313" key="4">
    <source>
        <dbReference type="Proteomes" id="UP000027361"/>
    </source>
</evidence>
<feature type="non-terminal residue" evidence="3">
    <location>
        <position position="112"/>
    </location>
</feature>
<name>A0A066VC83_TILAU</name>
<keyword evidence="4" id="KW-1185">Reference proteome</keyword>
<comment type="caution">
    <text evidence="3">The sequence shown here is derived from an EMBL/GenBank/DDBJ whole genome shotgun (WGS) entry which is preliminary data.</text>
</comment>
<reference evidence="3 4" key="1">
    <citation type="submission" date="2014-05" db="EMBL/GenBank/DDBJ databases">
        <title>Draft genome sequence of a rare smut relative, Tilletiaria anomala UBC 951.</title>
        <authorList>
            <consortium name="DOE Joint Genome Institute"/>
            <person name="Toome M."/>
            <person name="Kuo A."/>
            <person name="Henrissat B."/>
            <person name="Lipzen A."/>
            <person name="Tritt A."/>
            <person name="Yoshinaga Y."/>
            <person name="Zane M."/>
            <person name="Barry K."/>
            <person name="Grigoriev I.V."/>
            <person name="Spatafora J.W."/>
            <person name="Aimea M.C."/>
        </authorList>
    </citation>
    <scope>NUCLEOTIDE SEQUENCE [LARGE SCALE GENOMIC DNA]</scope>
    <source>
        <strain evidence="3 4">UBC 951</strain>
    </source>
</reference>
<accession>A0A066VC83</accession>
<feature type="signal peptide" evidence="2">
    <location>
        <begin position="1"/>
        <end position="26"/>
    </location>
</feature>
<proteinExistence type="predicted"/>
<dbReference type="AlphaFoldDB" id="A0A066VC83"/>
<keyword evidence="2" id="KW-0732">Signal</keyword>